<feature type="compositionally biased region" description="Basic and acidic residues" evidence="1">
    <location>
        <begin position="357"/>
        <end position="374"/>
    </location>
</feature>
<dbReference type="AlphaFoldDB" id="A0AAD9CTZ8"/>
<feature type="compositionally biased region" description="Basic and acidic residues" evidence="1">
    <location>
        <begin position="381"/>
        <end position="394"/>
    </location>
</feature>
<sequence length="434" mass="46821">MNPGFGPEMFPLYEGVDAEYVAGAPDVSYPVEYGYANFGDDLDDDTLSDIYIEDEAYPDEDYYVNDFENEPWLPYNPSKDAGSGGAQQQIVLGGGIPIHPPTGELTESYCRFYPGECSGKVNVLPQVNSTCIAGANGSDPNCMAAEGTDRGLYPALNSVDLSGVGMVLLIALLLLIGVHFGWDSDKGKQAKGPGEERPRQTKRGSPERPSEQGDRQDRPGPGDAPQPRKNDRQEGGPRRLKDRAAAPLPPDRPPADSRKGEGGEGASSLTPTEKEKQKAQAALEKAKKEQKRARESGDAEAIRRADEKVKKAEEKLRRATAADNRARGNGNPGDARQRDDKRDGHERPPRTTPASEETGRRDRTDGSGHPKRSSETPGSDPDPRSRRRERDKGDGQPSGPAQPADTPRSKTRTPSQQAADDAVTAAEKNLKAGG</sequence>
<accession>A0AAD9CTZ8</accession>
<evidence type="ECO:0000313" key="2">
    <source>
        <dbReference type="EMBL" id="KAK1921901.1"/>
    </source>
</evidence>
<keyword evidence="3" id="KW-1185">Reference proteome</keyword>
<protein>
    <submittedName>
        <fullName evidence="2">Uncharacterized protein</fullName>
    </submittedName>
</protein>
<evidence type="ECO:0000256" key="1">
    <source>
        <dbReference type="SAM" id="MobiDB-lite"/>
    </source>
</evidence>
<feature type="compositionally biased region" description="Basic and acidic residues" evidence="1">
    <location>
        <begin position="183"/>
        <end position="244"/>
    </location>
</feature>
<evidence type="ECO:0000313" key="3">
    <source>
        <dbReference type="Proteomes" id="UP001182556"/>
    </source>
</evidence>
<feature type="compositionally biased region" description="Basic and acidic residues" evidence="1">
    <location>
        <begin position="253"/>
        <end position="262"/>
    </location>
</feature>
<feature type="compositionally biased region" description="Basic and acidic residues" evidence="1">
    <location>
        <begin position="272"/>
        <end position="317"/>
    </location>
</feature>
<dbReference type="EMBL" id="JAODAN010000010">
    <property type="protein sequence ID" value="KAK1921901.1"/>
    <property type="molecule type" value="Genomic_DNA"/>
</dbReference>
<feature type="region of interest" description="Disordered" evidence="1">
    <location>
        <begin position="183"/>
        <end position="434"/>
    </location>
</feature>
<name>A0AAD9CTZ8_PAPLA</name>
<comment type="caution">
    <text evidence="2">The sequence shown here is derived from an EMBL/GenBank/DDBJ whole genome shotgun (WGS) entry which is preliminary data.</text>
</comment>
<dbReference type="Proteomes" id="UP001182556">
    <property type="component" value="Unassembled WGS sequence"/>
</dbReference>
<feature type="compositionally biased region" description="Basic and acidic residues" evidence="1">
    <location>
        <begin position="335"/>
        <end position="349"/>
    </location>
</feature>
<organism evidence="2 3">
    <name type="scientific">Papiliotrema laurentii</name>
    <name type="common">Cryptococcus laurentii</name>
    <dbReference type="NCBI Taxonomy" id="5418"/>
    <lineage>
        <taxon>Eukaryota</taxon>
        <taxon>Fungi</taxon>
        <taxon>Dikarya</taxon>
        <taxon>Basidiomycota</taxon>
        <taxon>Agaricomycotina</taxon>
        <taxon>Tremellomycetes</taxon>
        <taxon>Tremellales</taxon>
        <taxon>Rhynchogastremaceae</taxon>
        <taxon>Papiliotrema</taxon>
    </lineage>
</organism>
<gene>
    <name evidence="2" type="ORF">DB88DRAFT_518098</name>
</gene>
<reference evidence="2" key="1">
    <citation type="submission" date="2023-02" db="EMBL/GenBank/DDBJ databases">
        <title>Identification and recombinant expression of a fungal hydrolase from Papiliotrema laurentii that hydrolyzes apple cutin and clears colloidal polyester polyurethane.</title>
        <authorList>
            <consortium name="DOE Joint Genome Institute"/>
            <person name="Roman V.A."/>
            <person name="Bojanowski C."/>
            <person name="Crable B.R."/>
            <person name="Wagner D.N."/>
            <person name="Hung C.S."/>
            <person name="Nadeau L.J."/>
            <person name="Schratz L."/>
            <person name="Haridas S."/>
            <person name="Pangilinan J."/>
            <person name="Lipzen A."/>
            <person name="Na H."/>
            <person name="Yan M."/>
            <person name="Ng V."/>
            <person name="Grigoriev I.V."/>
            <person name="Spatafora J.W."/>
            <person name="Barlow D."/>
            <person name="Biffinger J."/>
            <person name="Kelley-Loughnane N."/>
            <person name="Varaljay V.A."/>
            <person name="Crookes-Goodson W.J."/>
        </authorList>
    </citation>
    <scope>NUCLEOTIDE SEQUENCE</scope>
    <source>
        <strain evidence="2">5307AH</strain>
    </source>
</reference>
<proteinExistence type="predicted"/>